<dbReference type="CDD" id="cd14659">
    <property type="entry name" value="Imelysin-like_IPPA"/>
    <property type="match status" value="1"/>
</dbReference>
<dbReference type="InterPro" id="IPR038352">
    <property type="entry name" value="Imelysin_sf"/>
</dbReference>
<dbReference type="Proteomes" id="UP000023268">
    <property type="component" value="Unassembled WGS sequence"/>
</dbReference>
<comment type="caution">
    <text evidence="1">The sequence shown here is derived from an EMBL/GenBank/DDBJ whole genome shotgun (WGS) entry which is preliminary data.</text>
</comment>
<dbReference type="RefSeq" id="WP_035605427.1">
    <property type="nucleotide sequence ID" value="NZ_JEMG01000001.1"/>
</dbReference>
<sequence length="374" mass="40674">MTLRARLAGARLLPRVGAVVGLCVLACAHAQTAPRIAFPYYTAEQALTGLYSHQLPPRARAFEASALALVQATQAHCQGRSGKGELHGQWQQTLLRWQALATPAVGPLVQRRSQRQIDFWPVRANLIDKALKATPRVLSEMARVGTPAKGFAGFEYLLAESTAMGLQGESQKQRCAYAVLVAQGIAAEASALRRDFDTLAQRDWQVEEESADAEARLAQTRAAFAEWVNQWLGGLERLRWLQMEQPLVKAQTAGKPPAFARQEWADNLADWRAQWDTLRAQALLADPQAAPPVPGQALVPIEALLYGKGQVQLAARWRQAITAADAALGKLSTSYNGAEVEAAARQLKELTVLYQQQIAAALDVPLGFSDADGD</sequence>
<dbReference type="Gene3D" id="1.20.1420.20">
    <property type="entry name" value="M75 peptidase, HXXE motif"/>
    <property type="match status" value="1"/>
</dbReference>
<dbReference type="AlphaFoldDB" id="A0A016XH04"/>
<organism evidence="1 2">
    <name type="scientific">Hylemonella gracilis str. Niagara R</name>
    <dbReference type="NCBI Taxonomy" id="1458275"/>
    <lineage>
        <taxon>Bacteria</taxon>
        <taxon>Pseudomonadati</taxon>
        <taxon>Pseudomonadota</taxon>
        <taxon>Betaproteobacteria</taxon>
        <taxon>Burkholderiales</taxon>
        <taxon>Comamonadaceae</taxon>
        <taxon>Hylemonella</taxon>
    </lineage>
</organism>
<evidence type="ECO:0000313" key="2">
    <source>
        <dbReference type="Proteomes" id="UP000023268"/>
    </source>
</evidence>
<proteinExistence type="predicted"/>
<dbReference type="InterPro" id="IPR034984">
    <property type="entry name" value="Imelysin-like_IPPA"/>
</dbReference>
<dbReference type="eggNOG" id="COG3489">
    <property type="taxonomic scope" value="Bacteria"/>
</dbReference>
<accession>A0A016XH04</accession>
<dbReference type="OrthoDB" id="8591749at2"/>
<dbReference type="STRING" id="1458275.AZ34_04985"/>
<protein>
    <recommendedName>
        <fullName evidence="3">Imelysin-like domain-containing protein</fullName>
    </recommendedName>
</protein>
<evidence type="ECO:0008006" key="3">
    <source>
        <dbReference type="Google" id="ProtNLM"/>
    </source>
</evidence>
<evidence type="ECO:0000313" key="1">
    <source>
        <dbReference type="EMBL" id="EYC50478.1"/>
    </source>
</evidence>
<gene>
    <name evidence="1" type="ORF">AZ34_04985</name>
</gene>
<dbReference type="EMBL" id="JEMG01000001">
    <property type="protein sequence ID" value="EYC50478.1"/>
    <property type="molecule type" value="Genomic_DNA"/>
</dbReference>
<name>A0A016XH04_9BURK</name>
<reference evidence="1 2" key="1">
    <citation type="submission" date="2014-02" db="EMBL/GenBank/DDBJ databases">
        <title>Draft Genome of Hylemonella gracilis isolated from the Niagara River.</title>
        <authorList>
            <person name="Pawlowski D.R."/>
            <person name="Koudelka G.B."/>
        </authorList>
    </citation>
    <scope>NUCLEOTIDE SEQUENCE [LARGE SCALE GENOMIC DNA]</scope>
    <source>
        <strain evidence="1 2">Niagara R</strain>
    </source>
</reference>